<evidence type="ECO:0000313" key="3">
    <source>
        <dbReference type="Proteomes" id="UP000504628"/>
    </source>
</evidence>
<protein>
    <submittedName>
        <fullName evidence="4">Centromere protein R isoform X2</fullName>
    </submittedName>
</protein>
<evidence type="ECO:0000256" key="2">
    <source>
        <dbReference type="SAM" id="SignalP"/>
    </source>
</evidence>
<feature type="signal peptide" evidence="2">
    <location>
        <begin position="1"/>
        <end position="17"/>
    </location>
</feature>
<keyword evidence="2" id="KW-0732">Signal</keyword>
<dbReference type="PANTHER" id="PTHR15581:SF0">
    <property type="entry name" value="CENTROMERE PROTEIN R"/>
    <property type="match status" value="1"/>
</dbReference>
<sequence>MDTPFLLSPLALGSVVAKVVFPAGYVECDATAGDRSPALFRLLRFLLEVLVFERGRLVSFIQRRRSFPECENAPFGPSKITRKKSTTDYSPTTGTCQLSPFASPTRSKEQEHKNGPSNGKRKTLNHLSLTKRKKSITKDDELMVLLAKVEKSAEEIVKIMRGLSSIQALEGNRKLENLIGISCGSCFLKREMQKTKELMTKVTKQKLFEKKSSELSNKELHHLDSYEFLKAILN</sequence>
<keyword evidence="3" id="KW-1185">Reference proteome</keyword>
<accession>A0A7E6DT50</accession>
<dbReference type="GO" id="GO:0006355">
    <property type="term" value="P:regulation of DNA-templated transcription"/>
    <property type="evidence" value="ECO:0007669"/>
    <property type="project" value="InterPro"/>
</dbReference>
<dbReference type="GO" id="GO:0034080">
    <property type="term" value="P:CENP-A containing chromatin assembly"/>
    <property type="evidence" value="ECO:0007669"/>
    <property type="project" value="InterPro"/>
</dbReference>
<organism evidence="3 4">
    <name type="scientific">Phyllostomus discolor</name>
    <name type="common">pale spear-nosed bat</name>
    <dbReference type="NCBI Taxonomy" id="89673"/>
    <lineage>
        <taxon>Eukaryota</taxon>
        <taxon>Metazoa</taxon>
        <taxon>Chordata</taxon>
        <taxon>Craniata</taxon>
        <taxon>Vertebrata</taxon>
        <taxon>Euteleostomi</taxon>
        <taxon>Mammalia</taxon>
        <taxon>Eutheria</taxon>
        <taxon>Laurasiatheria</taxon>
        <taxon>Chiroptera</taxon>
        <taxon>Yangochiroptera</taxon>
        <taxon>Phyllostomidae</taxon>
        <taxon>Phyllostominae</taxon>
        <taxon>Phyllostomus</taxon>
    </lineage>
</organism>
<dbReference type="GO" id="GO:0005654">
    <property type="term" value="C:nucleoplasm"/>
    <property type="evidence" value="ECO:0007669"/>
    <property type="project" value="TreeGrafter"/>
</dbReference>
<evidence type="ECO:0000256" key="1">
    <source>
        <dbReference type="SAM" id="MobiDB-lite"/>
    </source>
</evidence>
<dbReference type="Pfam" id="PF06729">
    <property type="entry name" value="CENP-R"/>
    <property type="match status" value="1"/>
</dbReference>
<gene>
    <name evidence="4" type="primary">LOC114496960</name>
</gene>
<proteinExistence type="predicted"/>
<evidence type="ECO:0000313" key="4">
    <source>
        <dbReference type="RefSeq" id="XP_035882112.1"/>
    </source>
</evidence>
<name>A0A7E6DT50_9CHIR</name>
<dbReference type="GeneID" id="114496960"/>
<reference evidence="4" key="1">
    <citation type="submission" date="2025-08" db="UniProtKB">
        <authorList>
            <consortium name="RefSeq"/>
        </authorList>
    </citation>
    <scope>IDENTIFICATION</scope>
    <source>
        <tissue evidence="4">Muscle</tissue>
    </source>
</reference>
<dbReference type="InterPro" id="IPR009601">
    <property type="entry name" value="CENP-R"/>
</dbReference>
<feature type="region of interest" description="Disordered" evidence="1">
    <location>
        <begin position="78"/>
        <end position="126"/>
    </location>
</feature>
<dbReference type="RefSeq" id="XP_035882112.1">
    <property type="nucleotide sequence ID" value="XM_036026219.1"/>
</dbReference>
<dbReference type="PANTHER" id="PTHR15581">
    <property type="entry name" value="CENTROMERE PROTEIN R"/>
    <property type="match status" value="1"/>
</dbReference>
<feature type="chain" id="PRO_5028962201" evidence="2">
    <location>
        <begin position="18"/>
        <end position="234"/>
    </location>
</feature>
<dbReference type="CTD" id="23421"/>
<dbReference type="AlphaFoldDB" id="A0A7E6DT50"/>
<feature type="compositionally biased region" description="Polar residues" evidence="1">
    <location>
        <begin position="87"/>
        <end position="105"/>
    </location>
</feature>
<dbReference type="Proteomes" id="UP000504628">
    <property type="component" value="Chromosome 5"/>
</dbReference>